<dbReference type="KEGG" id="cgb:cg1975"/>
<dbReference type="OrthoDB" id="424862at85007"/>
<evidence type="ECO:0000313" key="2">
    <source>
        <dbReference type="EMBL" id="BAB99147.1"/>
    </source>
</evidence>
<dbReference type="EMBL" id="BA000036">
    <property type="protein sequence ID" value="BAB99147.1"/>
    <property type="molecule type" value="Genomic_DNA"/>
</dbReference>
<dbReference type="AlphaFoldDB" id="Q8NPQ7"/>
<dbReference type="GeneID" id="1019715"/>
<feature type="compositionally biased region" description="Low complexity" evidence="1">
    <location>
        <begin position="231"/>
        <end position="309"/>
    </location>
</feature>
<dbReference type="eggNOG" id="ENOG5031C22">
    <property type="taxonomic scope" value="Bacteria"/>
</dbReference>
<dbReference type="STRING" id="196627.cg1975"/>
<dbReference type="BioCyc" id="CORYNE:G18NG-11346-MONOMER"/>
<name>Q8NPQ7_CORGL</name>
<evidence type="ECO:0000256" key="1">
    <source>
        <dbReference type="SAM" id="MobiDB-lite"/>
    </source>
</evidence>
<feature type="region of interest" description="Disordered" evidence="1">
    <location>
        <begin position="211"/>
        <end position="359"/>
    </location>
</feature>
<feature type="compositionally biased region" description="Low complexity" evidence="1">
    <location>
        <begin position="319"/>
        <end position="337"/>
    </location>
</feature>
<reference evidence="3" key="1">
    <citation type="journal article" date="2003" name="Appl. Microbiol. Biotechnol.">
        <title>The Corynebacterium glutamicum genome: features and impacts on biotechnological processes.</title>
        <authorList>
            <person name="Ikeda M."/>
            <person name="Nakagawa S."/>
        </authorList>
    </citation>
    <scope>NUCLEOTIDE SEQUENCE [LARGE SCALE GENOMIC DNA]</scope>
    <source>
        <strain evidence="3">ATCC 13032 / DSM 20300 / BCRC 11384 / JCM 1318 / LMG 3730 / NCIMB 10025</strain>
    </source>
</reference>
<dbReference type="KEGG" id="cgl:Cgl1754"/>
<accession>Q6M4M3</accession>
<protein>
    <submittedName>
        <fullName evidence="2">Uncharacterized protein</fullName>
    </submittedName>
</protein>
<keyword evidence="3" id="KW-1185">Reference proteome</keyword>
<proteinExistence type="predicted"/>
<dbReference type="PATRIC" id="fig|196627.13.peg.1706"/>
<organism evidence="2 3">
    <name type="scientific">Corynebacterium glutamicum (strain ATCC 13032 / DSM 20300 / JCM 1318 / BCRC 11384 / CCUG 27702 / LMG 3730 / NBRC 12168 / NCIMB 10025 / NRRL B-2784 / 534)</name>
    <dbReference type="NCBI Taxonomy" id="196627"/>
    <lineage>
        <taxon>Bacteria</taxon>
        <taxon>Bacillati</taxon>
        <taxon>Actinomycetota</taxon>
        <taxon>Actinomycetes</taxon>
        <taxon>Mycobacteriales</taxon>
        <taxon>Corynebacteriaceae</taxon>
        <taxon>Corynebacterium</taxon>
    </lineage>
</organism>
<feature type="compositionally biased region" description="Low complexity" evidence="1">
    <location>
        <begin position="390"/>
        <end position="401"/>
    </location>
</feature>
<sequence length="407" mass="43555">MTYPVTPQPVQPAPVAEKIKASSLKEGTQVFIKGRVNYSRIASFITGTERENRNRDRLHPIEFDYTSLTLSHPEIIYGNPQQKTNEELFLEQRIFVGKKRPEEGPKFSIDNKSNRLPQVWVPSTNADGTYEQLEGLEGELDAGLNVIILIEFYKPRTQVNRGSRLNAVFLQEPIRYYTPGYNADKLAALGIVLNAPPKDTIQLVPNEVAAGQDQSTTDASGLPLPGQGYSAPDQPYQAQPQYQQATPAAAPQQYQAPQPQYQQSAPQAQPAPAPVAQFQQAAPQAPAQPAQQQYQAPLPAGNPLAAGQPVAPQAPLNQPTPAVQQAMPTQAPQTPAQPVQPPAPQAGSAFTDAPGAVPQAPAVQAAPAVAQAPVAPVVDMTEPASPWDLPAAPSQPAQPAQGITYPA</sequence>
<feature type="region of interest" description="Disordered" evidence="1">
    <location>
        <begin position="381"/>
        <end position="407"/>
    </location>
</feature>
<dbReference type="HOGENOM" id="CLU_675634_0_0_11"/>
<dbReference type="Proteomes" id="UP000000582">
    <property type="component" value="Chromosome"/>
</dbReference>
<gene>
    <name evidence="2" type="ordered locus">Cgl1754</name>
</gene>
<accession>Q8NPQ7</accession>
<dbReference type="RefSeq" id="WP_011014600.1">
    <property type="nucleotide sequence ID" value="NC_003450.3"/>
</dbReference>
<evidence type="ECO:0000313" key="3">
    <source>
        <dbReference type="Proteomes" id="UP000000582"/>
    </source>
</evidence>